<evidence type="ECO:0000313" key="2">
    <source>
        <dbReference type="EMBL" id="AIE95518.1"/>
    </source>
</evidence>
<organism evidence="2">
    <name type="scientific">uncultured marine thaumarchaeote AD1000_66_F10</name>
    <dbReference type="NCBI Taxonomy" id="1455930"/>
    <lineage>
        <taxon>Archaea</taxon>
        <taxon>Nitrososphaerota</taxon>
        <taxon>environmental samples</taxon>
    </lineage>
</organism>
<dbReference type="GO" id="GO:0004332">
    <property type="term" value="F:fructose-bisphosphate aldolase activity"/>
    <property type="evidence" value="ECO:0007669"/>
    <property type="project" value="InterPro"/>
</dbReference>
<reference evidence="2" key="1">
    <citation type="journal article" date="2014" name="Genome Biol. Evol.">
        <title>Pangenome evidence for extensive interdomain horizontal transfer affecting lineage core and shell genes in uncultured planktonic thaumarchaeota and euryarchaeota.</title>
        <authorList>
            <person name="Deschamps P."/>
            <person name="Zivanovic Y."/>
            <person name="Moreira D."/>
            <person name="Rodriguez-Valera F."/>
            <person name="Lopez-Garcia P."/>
        </authorList>
    </citation>
    <scope>NUCLEOTIDE SEQUENCE</scope>
</reference>
<dbReference type="Gene3D" id="3.20.20.70">
    <property type="entry name" value="Aldolase class I"/>
    <property type="match status" value="1"/>
</dbReference>
<accession>A0A075FW12</accession>
<protein>
    <submittedName>
        <fullName evidence="2">Fructose-bisphosphate aldolase (LsrF)</fullName>
    </submittedName>
</protein>
<dbReference type="AlphaFoldDB" id="A0A075FW12"/>
<gene>
    <name evidence="2" type="primary">lsrF</name>
</gene>
<dbReference type="PIRSF" id="PIRSF038992">
    <property type="entry name" value="Aldolase_Ia"/>
    <property type="match status" value="1"/>
</dbReference>
<dbReference type="InterPro" id="IPR041720">
    <property type="entry name" value="FbaB-like"/>
</dbReference>
<name>A0A075FW12_9ARCH</name>
<dbReference type="NCBIfam" id="NF006081">
    <property type="entry name" value="PRK08227.1"/>
    <property type="match status" value="1"/>
</dbReference>
<dbReference type="Pfam" id="PF01791">
    <property type="entry name" value="DeoC"/>
    <property type="match status" value="1"/>
</dbReference>
<dbReference type="SUPFAM" id="SSF51569">
    <property type="entry name" value="Aldolase"/>
    <property type="match status" value="1"/>
</dbReference>
<dbReference type="PANTHER" id="PTHR47916:SF1">
    <property type="entry name" value="3-HYDROXY-5-PHOSPHONOOXYPENTANE-2,4-DIONE THIOLASE"/>
    <property type="match status" value="1"/>
</dbReference>
<proteinExistence type="inferred from homology"/>
<dbReference type="PANTHER" id="PTHR47916">
    <property type="entry name" value="FRUCTOSE-BISPHOSPHATE ALDOLASE CLASS 1"/>
    <property type="match status" value="1"/>
</dbReference>
<dbReference type="EMBL" id="KF900454">
    <property type="protein sequence ID" value="AIE95518.1"/>
    <property type="molecule type" value="Genomic_DNA"/>
</dbReference>
<dbReference type="InterPro" id="IPR002915">
    <property type="entry name" value="DeoC/FbaB/LacD_aldolase"/>
</dbReference>
<dbReference type="InterPro" id="IPR013785">
    <property type="entry name" value="Aldolase_TIM"/>
</dbReference>
<sequence>MDWGLRNRISHIIKPNDSRALMLAVDHGYFLGPTEKLEIPRKTITPILKYCDSLMLTRGVQRTSVDPKYPVPIVLRVSGGSSIIGEDLSNEEITVSIKDAIRLNACGLAMSIFVGSKYEKQTIVNLGRLVSDAEEYGIPVLAVTAVGKEIGQKDARYLSLACRIAAEQGAHIVKTYYCENFEKVVESCPVPIIVAGGKKIPERDALELAYNSIKGGAVGVDMGRNIWQSDNPVPMIRAVRAIIHGNANVSEAYELYKNFCKSKPKPDAKPKSKN</sequence>
<dbReference type="SMART" id="SM01133">
    <property type="entry name" value="DeoC"/>
    <property type="match status" value="1"/>
</dbReference>
<dbReference type="CDD" id="cd00958">
    <property type="entry name" value="DhnA"/>
    <property type="match status" value="1"/>
</dbReference>
<dbReference type="InterPro" id="IPR050456">
    <property type="entry name" value="DeoC/FbaB_aldolase"/>
</dbReference>
<evidence type="ECO:0000256" key="1">
    <source>
        <dbReference type="ARBA" id="ARBA00008116"/>
    </source>
</evidence>
<comment type="similarity">
    <text evidence="1">Belongs to the DeoC/FbaB aldolase family.</text>
</comment>